<keyword evidence="1" id="KW-1133">Transmembrane helix</keyword>
<dbReference type="Proteomes" id="UP000268350">
    <property type="component" value="Unassembled WGS sequence"/>
</dbReference>
<organism evidence="3 4">
    <name type="scientific">Drosophila guanche</name>
    <name type="common">Fruit fly</name>
    <dbReference type="NCBI Taxonomy" id="7266"/>
    <lineage>
        <taxon>Eukaryota</taxon>
        <taxon>Metazoa</taxon>
        <taxon>Ecdysozoa</taxon>
        <taxon>Arthropoda</taxon>
        <taxon>Hexapoda</taxon>
        <taxon>Insecta</taxon>
        <taxon>Pterygota</taxon>
        <taxon>Neoptera</taxon>
        <taxon>Endopterygota</taxon>
        <taxon>Diptera</taxon>
        <taxon>Brachycera</taxon>
        <taxon>Muscomorpha</taxon>
        <taxon>Ephydroidea</taxon>
        <taxon>Drosophilidae</taxon>
        <taxon>Drosophila</taxon>
        <taxon>Sophophora</taxon>
    </lineage>
</organism>
<evidence type="ECO:0000313" key="3">
    <source>
        <dbReference type="EMBL" id="SPP87035.1"/>
    </source>
</evidence>
<dbReference type="EMBL" id="OUUW01000012">
    <property type="protein sequence ID" value="SPP87035.1"/>
    <property type="molecule type" value="Genomic_DNA"/>
</dbReference>
<dbReference type="STRING" id="7266.A0A3B0JYA1"/>
<dbReference type="Pfam" id="PF22861">
    <property type="entry name" value="GEO12453p1-like"/>
    <property type="match status" value="1"/>
</dbReference>
<protein>
    <recommendedName>
        <fullName evidence="5">Vitelline membrane protein Vm26Ab</fullName>
    </recommendedName>
</protein>
<dbReference type="InterPro" id="IPR054721">
    <property type="entry name" value="GEO12453p1-like"/>
</dbReference>
<evidence type="ECO:0000256" key="1">
    <source>
        <dbReference type="SAM" id="Phobius"/>
    </source>
</evidence>
<keyword evidence="1" id="KW-0472">Membrane</keyword>
<keyword evidence="2" id="KW-0732">Signal</keyword>
<sequence>MMKFFALVLCALFAAAAANPGLLAYSSPLAYTAAYAPYVAPYASSVSAHAVAHSAAFPAVYAAAPVAAVLKK</sequence>
<dbReference type="AlphaFoldDB" id="A0A3B0JYA1"/>
<feature type="signal peptide" evidence="2">
    <location>
        <begin position="1"/>
        <end position="18"/>
    </location>
</feature>
<proteinExistence type="predicted"/>
<dbReference type="OMA" id="HFILQFA"/>
<evidence type="ECO:0000256" key="2">
    <source>
        <dbReference type="SAM" id="SignalP"/>
    </source>
</evidence>
<feature type="chain" id="PRO_5017213191" description="Vitelline membrane protein Vm26Ab" evidence="2">
    <location>
        <begin position="19"/>
        <end position="72"/>
    </location>
</feature>
<accession>A0A3B0JYA1</accession>
<name>A0A3B0JYA1_DROGU</name>
<gene>
    <name evidence="3" type="ORF">DGUA_6G009354</name>
</gene>
<evidence type="ECO:0000313" key="4">
    <source>
        <dbReference type="Proteomes" id="UP000268350"/>
    </source>
</evidence>
<feature type="transmembrane region" description="Helical" evidence="1">
    <location>
        <begin position="48"/>
        <end position="70"/>
    </location>
</feature>
<keyword evidence="1" id="KW-0812">Transmembrane</keyword>
<reference evidence="4" key="1">
    <citation type="submission" date="2018-01" db="EMBL/GenBank/DDBJ databases">
        <authorList>
            <person name="Alioto T."/>
            <person name="Alioto T."/>
        </authorList>
    </citation>
    <scope>NUCLEOTIDE SEQUENCE [LARGE SCALE GENOMIC DNA]</scope>
</reference>
<keyword evidence="4" id="KW-1185">Reference proteome</keyword>
<evidence type="ECO:0008006" key="5">
    <source>
        <dbReference type="Google" id="ProtNLM"/>
    </source>
</evidence>